<sequence length="122" mass="13811">MKSLFKLFAIAALGAVSYNIMMNSKLVDKFNKQDISEQVEPLINKVVELKEEIIEPQEQIEVVEQEQITEEKADPNQRLLEIAGAPKVKKTPAPQLSQVNDLEARKQAALQRQLNIVNELTE</sequence>
<evidence type="ECO:0000313" key="3">
    <source>
        <dbReference type="Proteomes" id="UP001214250"/>
    </source>
</evidence>
<protein>
    <recommendedName>
        <fullName evidence="4">Energy transducer TonB</fullName>
    </recommendedName>
</protein>
<proteinExistence type="predicted"/>
<name>A0ABY7VV74_9BACT</name>
<evidence type="ECO:0000313" key="2">
    <source>
        <dbReference type="EMBL" id="WDE96639.1"/>
    </source>
</evidence>
<dbReference type="RefSeq" id="WP_274150704.1">
    <property type="nucleotide sequence ID" value="NZ_CP117811.1"/>
</dbReference>
<organism evidence="2 3">
    <name type="scientific">Lentisphaera profundi</name>
    <dbReference type="NCBI Taxonomy" id="1658616"/>
    <lineage>
        <taxon>Bacteria</taxon>
        <taxon>Pseudomonadati</taxon>
        <taxon>Lentisphaerota</taxon>
        <taxon>Lentisphaeria</taxon>
        <taxon>Lentisphaerales</taxon>
        <taxon>Lentisphaeraceae</taxon>
        <taxon>Lentisphaera</taxon>
    </lineage>
</organism>
<evidence type="ECO:0008006" key="4">
    <source>
        <dbReference type="Google" id="ProtNLM"/>
    </source>
</evidence>
<dbReference type="Proteomes" id="UP001214250">
    <property type="component" value="Chromosome 1"/>
</dbReference>
<evidence type="ECO:0000256" key="1">
    <source>
        <dbReference type="SAM" id="Coils"/>
    </source>
</evidence>
<gene>
    <name evidence="2" type="ORF">PQO03_01485</name>
</gene>
<keyword evidence="3" id="KW-1185">Reference proteome</keyword>
<accession>A0ABY7VV74</accession>
<dbReference type="EMBL" id="CP117811">
    <property type="protein sequence ID" value="WDE96639.1"/>
    <property type="molecule type" value="Genomic_DNA"/>
</dbReference>
<feature type="coiled-coil region" evidence="1">
    <location>
        <begin position="32"/>
        <end position="66"/>
    </location>
</feature>
<reference evidence="2 3" key="1">
    <citation type="submission" date="2023-02" db="EMBL/GenBank/DDBJ databases">
        <title>Genome sequence of Lentisphaera profundi SAORIC-696.</title>
        <authorList>
            <person name="Kim e."/>
            <person name="Cho J.-C."/>
            <person name="Choi A."/>
            <person name="Kang I."/>
        </authorList>
    </citation>
    <scope>NUCLEOTIDE SEQUENCE [LARGE SCALE GENOMIC DNA]</scope>
    <source>
        <strain evidence="2 3">SAORIC-696</strain>
    </source>
</reference>
<keyword evidence="1" id="KW-0175">Coiled coil</keyword>